<dbReference type="InterPro" id="IPR004171">
    <property type="entry name" value="cAMP_dep_PKI"/>
</dbReference>
<reference evidence="5" key="2">
    <citation type="submission" date="2025-09" db="UniProtKB">
        <authorList>
            <consortium name="Ensembl"/>
        </authorList>
    </citation>
    <scope>IDENTIFICATION</scope>
</reference>
<dbReference type="Ensembl" id="ENSGMOT00000068569.1">
    <property type="protein sequence ID" value="ENSGMOP00000065718.1"/>
    <property type="gene ID" value="ENSGMOG00000022970.1"/>
</dbReference>
<evidence type="ECO:0000256" key="1">
    <source>
        <dbReference type="ARBA" id="ARBA00002844"/>
    </source>
</evidence>
<reference evidence="5" key="1">
    <citation type="submission" date="2025-08" db="UniProtKB">
        <authorList>
            <consortium name="Ensembl"/>
        </authorList>
    </citation>
    <scope>IDENTIFICATION</scope>
</reference>
<organism evidence="5 6">
    <name type="scientific">Gadus morhua</name>
    <name type="common">Atlantic cod</name>
    <dbReference type="NCBI Taxonomy" id="8049"/>
    <lineage>
        <taxon>Eukaryota</taxon>
        <taxon>Metazoa</taxon>
        <taxon>Chordata</taxon>
        <taxon>Craniata</taxon>
        <taxon>Vertebrata</taxon>
        <taxon>Euteleostomi</taxon>
        <taxon>Actinopterygii</taxon>
        <taxon>Neopterygii</taxon>
        <taxon>Teleostei</taxon>
        <taxon>Neoteleostei</taxon>
        <taxon>Acanthomorphata</taxon>
        <taxon>Zeiogadaria</taxon>
        <taxon>Gadariae</taxon>
        <taxon>Gadiformes</taxon>
        <taxon>Gadoidei</taxon>
        <taxon>Gadidae</taxon>
        <taxon>Gadus</taxon>
    </lineage>
</organism>
<evidence type="ECO:0000256" key="2">
    <source>
        <dbReference type="ARBA" id="ARBA00006393"/>
    </source>
</evidence>
<dbReference type="AlphaFoldDB" id="A0A8C5CWD8"/>
<protein>
    <recommendedName>
        <fullName evidence="7">cAMP-dependent protein kinase inhibitor beta</fullName>
    </recommendedName>
</protein>
<comment type="function">
    <text evidence="1">Extremely potent competitive inhibitor of cAMP-dependent protein kinase activity, this protein interacts with the catalytic subunit of the enzyme after the cAMP-induced dissociation of its regulatory chains.</text>
</comment>
<dbReference type="Proteomes" id="UP000694546">
    <property type="component" value="Chromosome 23"/>
</dbReference>
<evidence type="ECO:0000256" key="3">
    <source>
        <dbReference type="ARBA" id="ARBA00023013"/>
    </source>
</evidence>
<evidence type="ECO:0000256" key="4">
    <source>
        <dbReference type="SAM" id="MobiDB-lite"/>
    </source>
</evidence>
<name>A0A8C5CWD8_GADMO</name>
<feature type="compositionally biased region" description="Acidic residues" evidence="4">
    <location>
        <begin position="73"/>
        <end position="83"/>
    </location>
</feature>
<keyword evidence="6" id="KW-1185">Reference proteome</keyword>
<proteinExistence type="inferred from homology"/>
<evidence type="ECO:0008006" key="7">
    <source>
        <dbReference type="Google" id="ProtNLM"/>
    </source>
</evidence>
<dbReference type="GO" id="GO:0004862">
    <property type="term" value="F:cAMP-dependent protein kinase inhibitor activity"/>
    <property type="evidence" value="ECO:0007669"/>
    <property type="project" value="InterPro"/>
</dbReference>
<feature type="region of interest" description="Disordered" evidence="4">
    <location>
        <begin position="54"/>
        <end position="83"/>
    </location>
</feature>
<dbReference type="PANTHER" id="PTHR15416">
    <property type="entry name" value="CAMP-DEPENDENT PROTEIN KINASE INHIBITOR/PKI"/>
    <property type="match status" value="1"/>
</dbReference>
<comment type="similarity">
    <text evidence="2">Belongs to the PKI family.</text>
</comment>
<dbReference type="GeneTree" id="ENSGT00940000176931"/>
<evidence type="ECO:0000313" key="6">
    <source>
        <dbReference type="Proteomes" id="UP000694546"/>
    </source>
</evidence>
<keyword evidence="3" id="KW-0649">Protein kinase inhibitor</keyword>
<evidence type="ECO:0000313" key="5">
    <source>
        <dbReference type="Ensembl" id="ENSGMOP00000065718.1"/>
    </source>
</evidence>
<accession>A0A8C5CWD8</accession>
<sequence>MTDVEAMFERFIASRRSGRRNAVLPVYVPANLVADATTSASAMELSHDLAQLSIDKSDEGEDPENSPNPTAEVEGEEEVEKGN</sequence>
<dbReference type="Pfam" id="PF02827">
    <property type="entry name" value="PKI"/>
    <property type="match status" value="1"/>
</dbReference>